<reference evidence="1 2" key="1">
    <citation type="submission" date="2022-04" db="EMBL/GenBank/DDBJ databases">
        <title>Positive selection, recombination, and allopatry shape intraspecific diversity of widespread and dominant cyanobacteria.</title>
        <authorList>
            <person name="Wei J."/>
            <person name="Shu W."/>
            <person name="Hu C."/>
        </authorList>
    </citation>
    <scope>NUCLEOTIDE SEQUENCE [LARGE SCALE GENOMIC DNA]</scope>
    <source>
        <strain evidence="1 2">GB2-A4</strain>
    </source>
</reference>
<accession>A0ABV0J5H5</accession>
<proteinExistence type="predicted"/>
<gene>
    <name evidence="1" type="ORF">NC998_07760</name>
</gene>
<keyword evidence="2" id="KW-1185">Reference proteome</keyword>
<evidence type="ECO:0000313" key="1">
    <source>
        <dbReference type="EMBL" id="MEP0816990.1"/>
    </source>
</evidence>
<dbReference type="Proteomes" id="UP001464891">
    <property type="component" value="Unassembled WGS sequence"/>
</dbReference>
<organism evidence="1 2">
    <name type="scientific">Trichocoleus desertorum GB2-A4</name>
    <dbReference type="NCBI Taxonomy" id="2933944"/>
    <lineage>
        <taxon>Bacteria</taxon>
        <taxon>Bacillati</taxon>
        <taxon>Cyanobacteriota</taxon>
        <taxon>Cyanophyceae</taxon>
        <taxon>Leptolyngbyales</taxon>
        <taxon>Trichocoleusaceae</taxon>
        <taxon>Trichocoleus</taxon>
    </lineage>
</organism>
<evidence type="ECO:0000313" key="2">
    <source>
        <dbReference type="Proteomes" id="UP001464891"/>
    </source>
</evidence>
<comment type="caution">
    <text evidence="1">The sequence shown here is derived from an EMBL/GenBank/DDBJ whole genome shotgun (WGS) entry which is preliminary data.</text>
</comment>
<evidence type="ECO:0008006" key="3">
    <source>
        <dbReference type="Google" id="ProtNLM"/>
    </source>
</evidence>
<name>A0ABV0J5H5_9CYAN</name>
<sequence>MKLEIRYERSFLLDLKELEPTVYQQVCQFVFVEFLQITQLQDLPELRQMGSRAIFYRFTLDHHFVGIEVTGQIIKFLRILPKPNV</sequence>
<dbReference type="EMBL" id="JAMPKM010000003">
    <property type="protein sequence ID" value="MEP0816990.1"/>
    <property type="molecule type" value="Genomic_DNA"/>
</dbReference>
<protein>
    <recommendedName>
        <fullName evidence="3">Cytotoxic translational repressor of toxin-antitoxin stability system</fullName>
    </recommendedName>
</protein>
<dbReference type="RefSeq" id="WP_190439360.1">
    <property type="nucleotide sequence ID" value="NZ_JAMPKM010000003.1"/>
</dbReference>